<dbReference type="EMBL" id="CP092332">
    <property type="protein sequence ID" value="WGK95172.1"/>
    <property type="molecule type" value="Genomic_DNA"/>
</dbReference>
<sequence>MKKAIVLLFTILFFAGCVGQKKAVDSSIKVEYKAYSRGFYQTVRVENQMVFISKNREEKPVAFKLSAAEWNSLILVVNELNLETLSQMKAPTEKRLFDGAANASFKITKQGKVYESQSFDHGYPPAETEKIVNKMLSFVK</sequence>
<accession>A0ABY8NAB8</accession>
<dbReference type="PROSITE" id="PS51257">
    <property type="entry name" value="PROKAR_LIPOPROTEIN"/>
    <property type="match status" value="1"/>
</dbReference>
<proteinExistence type="predicted"/>
<organism evidence="1 2">
    <name type="scientific">Flavobacterium keumense</name>
    <dbReference type="NCBI Taxonomy" id="1306518"/>
    <lineage>
        <taxon>Bacteria</taxon>
        <taxon>Pseudomonadati</taxon>
        <taxon>Bacteroidota</taxon>
        <taxon>Flavobacteriia</taxon>
        <taxon>Flavobacteriales</taxon>
        <taxon>Flavobacteriaceae</taxon>
        <taxon>Flavobacterium</taxon>
    </lineage>
</organism>
<keyword evidence="2" id="KW-1185">Reference proteome</keyword>
<evidence type="ECO:0008006" key="3">
    <source>
        <dbReference type="Google" id="ProtNLM"/>
    </source>
</evidence>
<protein>
    <recommendedName>
        <fullName evidence="3">Lipoprotein</fullName>
    </recommendedName>
</protein>
<reference evidence="1 2" key="1">
    <citation type="submission" date="2023-06" db="EMBL/GenBank/DDBJ databases">
        <title>Complete Genome Sequence of Flavobacterium keumense K3R-10.</title>
        <authorList>
            <person name="Jeong H."/>
            <person name="Jhang S.Y."/>
            <person name="Kim J.N."/>
        </authorList>
    </citation>
    <scope>NUCLEOTIDE SEQUENCE [LARGE SCALE GENOMIC DNA]</scope>
    <source>
        <strain evidence="1 2">K3R-10</strain>
    </source>
</reference>
<dbReference type="Proteomes" id="UP001232117">
    <property type="component" value="Chromosome"/>
</dbReference>
<evidence type="ECO:0000313" key="1">
    <source>
        <dbReference type="EMBL" id="WGK95172.1"/>
    </source>
</evidence>
<evidence type="ECO:0000313" key="2">
    <source>
        <dbReference type="Proteomes" id="UP001232117"/>
    </source>
</evidence>
<name>A0ABY8NAB8_9FLAO</name>
<gene>
    <name evidence="1" type="ORF">MG292_02780</name>
</gene>
<dbReference type="RefSeq" id="WP_264534215.1">
    <property type="nucleotide sequence ID" value="NZ_CP092332.1"/>
</dbReference>